<name>X1TE41_9ZZZZ</name>
<protein>
    <submittedName>
        <fullName evidence="1">Uncharacterized protein</fullName>
    </submittedName>
</protein>
<comment type="caution">
    <text evidence="1">The sequence shown here is derived from an EMBL/GenBank/DDBJ whole genome shotgun (WGS) entry which is preliminary data.</text>
</comment>
<proteinExistence type="predicted"/>
<reference evidence="1" key="1">
    <citation type="journal article" date="2014" name="Front. Microbiol.">
        <title>High frequency of phylogenetically diverse reductive dehalogenase-homologous genes in deep subseafloor sedimentary metagenomes.</title>
        <authorList>
            <person name="Kawai M."/>
            <person name="Futagami T."/>
            <person name="Toyoda A."/>
            <person name="Takaki Y."/>
            <person name="Nishi S."/>
            <person name="Hori S."/>
            <person name="Arai W."/>
            <person name="Tsubouchi T."/>
            <person name="Morono Y."/>
            <person name="Uchiyama I."/>
            <person name="Ito T."/>
            <person name="Fujiyama A."/>
            <person name="Inagaki F."/>
            <person name="Takami H."/>
        </authorList>
    </citation>
    <scope>NUCLEOTIDE SEQUENCE</scope>
    <source>
        <strain evidence="1">Expedition CK06-06</strain>
    </source>
</reference>
<evidence type="ECO:0000313" key="1">
    <source>
        <dbReference type="EMBL" id="GAI89626.1"/>
    </source>
</evidence>
<organism evidence="1">
    <name type="scientific">marine sediment metagenome</name>
    <dbReference type="NCBI Taxonomy" id="412755"/>
    <lineage>
        <taxon>unclassified sequences</taxon>
        <taxon>metagenomes</taxon>
        <taxon>ecological metagenomes</taxon>
    </lineage>
</organism>
<dbReference type="EMBL" id="BARW01020250">
    <property type="protein sequence ID" value="GAI89626.1"/>
    <property type="molecule type" value="Genomic_DNA"/>
</dbReference>
<dbReference type="AlphaFoldDB" id="X1TE41"/>
<sequence>MILLTNAVHPHREWKDPKYYDWRQRIHSTVYESLGFTEMNPNLKWRKDWNAE</sequence>
<gene>
    <name evidence="1" type="ORF">S12H4_34247</name>
</gene>
<accession>X1TE41</accession>